<protein>
    <submittedName>
        <fullName evidence="2">Uncharacterized protein</fullName>
    </submittedName>
</protein>
<feature type="compositionally biased region" description="Basic and acidic residues" evidence="1">
    <location>
        <begin position="108"/>
        <end position="121"/>
    </location>
</feature>
<feature type="compositionally biased region" description="Basic residues" evidence="1">
    <location>
        <begin position="122"/>
        <end position="133"/>
    </location>
</feature>
<feature type="region of interest" description="Disordered" evidence="1">
    <location>
        <begin position="108"/>
        <end position="147"/>
    </location>
</feature>
<comment type="caution">
    <text evidence="2">The sequence shown here is derived from an EMBL/GenBank/DDBJ whole genome shotgun (WGS) entry which is preliminary data.</text>
</comment>
<name>A0ABD1UQ23_9LAMI</name>
<accession>A0ABD1UQ23</accession>
<organism evidence="2 3">
    <name type="scientific">Abeliophyllum distichum</name>
    <dbReference type="NCBI Taxonomy" id="126358"/>
    <lineage>
        <taxon>Eukaryota</taxon>
        <taxon>Viridiplantae</taxon>
        <taxon>Streptophyta</taxon>
        <taxon>Embryophyta</taxon>
        <taxon>Tracheophyta</taxon>
        <taxon>Spermatophyta</taxon>
        <taxon>Magnoliopsida</taxon>
        <taxon>eudicotyledons</taxon>
        <taxon>Gunneridae</taxon>
        <taxon>Pentapetalae</taxon>
        <taxon>asterids</taxon>
        <taxon>lamiids</taxon>
        <taxon>Lamiales</taxon>
        <taxon>Oleaceae</taxon>
        <taxon>Forsythieae</taxon>
        <taxon>Abeliophyllum</taxon>
    </lineage>
</organism>
<dbReference type="Proteomes" id="UP001604336">
    <property type="component" value="Unassembled WGS sequence"/>
</dbReference>
<sequence>MSSRLPPIRDIAPQFDFVLGAVNSKRSTNRSNPDETNELPIHQIKANKGCRFIFDPGDWIWIHVKGHYPFYAGSDSRSNPFEEGGDDAIQASHGPLLYWTQAKDHIGGKSEANGRLEDQNKRKTKVGSQKYKKPKDITMRSHGYKSM</sequence>
<evidence type="ECO:0000256" key="1">
    <source>
        <dbReference type="SAM" id="MobiDB-lite"/>
    </source>
</evidence>
<dbReference type="AlphaFoldDB" id="A0ABD1UQ23"/>
<reference evidence="3" key="1">
    <citation type="submission" date="2024-07" db="EMBL/GenBank/DDBJ databases">
        <title>Two chromosome-level genome assemblies of Korean endemic species Abeliophyllum distichum and Forsythia ovata (Oleaceae).</title>
        <authorList>
            <person name="Jang H."/>
        </authorList>
    </citation>
    <scope>NUCLEOTIDE SEQUENCE [LARGE SCALE GENOMIC DNA]</scope>
</reference>
<evidence type="ECO:0000313" key="2">
    <source>
        <dbReference type="EMBL" id="KAL2527141.1"/>
    </source>
</evidence>
<dbReference type="EMBL" id="JBFOLK010000003">
    <property type="protein sequence ID" value="KAL2527141.1"/>
    <property type="molecule type" value="Genomic_DNA"/>
</dbReference>
<proteinExistence type="predicted"/>
<evidence type="ECO:0000313" key="3">
    <source>
        <dbReference type="Proteomes" id="UP001604336"/>
    </source>
</evidence>
<gene>
    <name evidence="2" type="ORF">Adt_12195</name>
</gene>
<keyword evidence="3" id="KW-1185">Reference proteome</keyword>